<comment type="caution">
    <text evidence="2">The sequence shown here is derived from an EMBL/GenBank/DDBJ whole genome shotgun (WGS) entry which is preliminary data.</text>
</comment>
<name>A0ABW5WJR5_9FLAO</name>
<dbReference type="Pfam" id="PF00571">
    <property type="entry name" value="CBS"/>
    <property type="match status" value="1"/>
</dbReference>
<organism evidence="2 3">
    <name type="scientific">Lacinutrix iliipiscaria</name>
    <dbReference type="NCBI Taxonomy" id="1230532"/>
    <lineage>
        <taxon>Bacteria</taxon>
        <taxon>Pseudomonadati</taxon>
        <taxon>Bacteroidota</taxon>
        <taxon>Flavobacteriia</taxon>
        <taxon>Flavobacteriales</taxon>
        <taxon>Flavobacteriaceae</taxon>
        <taxon>Lacinutrix</taxon>
    </lineage>
</organism>
<evidence type="ECO:0000313" key="3">
    <source>
        <dbReference type="Proteomes" id="UP001597533"/>
    </source>
</evidence>
<evidence type="ECO:0000259" key="1">
    <source>
        <dbReference type="Pfam" id="PF00571"/>
    </source>
</evidence>
<accession>A0ABW5WJR5</accession>
<proteinExistence type="predicted"/>
<feature type="domain" description="CBS" evidence="1">
    <location>
        <begin position="72"/>
        <end position="117"/>
    </location>
</feature>
<dbReference type="Proteomes" id="UP001597533">
    <property type="component" value="Unassembled WGS sequence"/>
</dbReference>
<dbReference type="InterPro" id="IPR000644">
    <property type="entry name" value="CBS_dom"/>
</dbReference>
<keyword evidence="3" id="KW-1185">Reference proteome</keyword>
<sequence>MNLPDYIINDIKPLAISDSIRDLQHLFNQLTYSHIPIKNEEGVYLGCISETDAHCFDSTKPLKEYVYSTEGFFVRKDTNWLDVLEAFAQNGTNIMPVLSHSNNYLGYYELNDIISLFNETPFFSEAGAILIIEKNLNDYSFSEVSQIVESNDGKILGAFISKIENDVAEITLKIGNTGLNDIMQTFRRYSYNVVSGHEEDSYLENLKERSDYLNKYLNM</sequence>
<dbReference type="RefSeq" id="WP_183484399.1">
    <property type="nucleotide sequence ID" value="NZ_JBHUOV010000001.1"/>
</dbReference>
<protein>
    <submittedName>
        <fullName evidence="2">CBS domain-containing protein</fullName>
    </submittedName>
</protein>
<reference evidence="3" key="1">
    <citation type="journal article" date="2019" name="Int. J. Syst. Evol. Microbiol.">
        <title>The Global Catalogue of Microorganisms (GCM) 10K type strain sequencing project: providing services to taxonomists for standard genome sequencing and annotation.</title>
        <authorList>
            <consortium name="The Broad Institute Genomics Platform"/>
            <consortium name="The Broad Institute Genome Sequencing Center for Infectious Disease"/>
            <person name="Wu L."/>
            <person name="Ma J."/>
        </authorList>
    </citation>
    <scope>NUCLEOTIDE SEQUENCE [LARGE SCALE GENOMIC DNA]</scope>
    <source>
        <strain evidence="3">KCTC 32141</strain>
    </source>
</reference>
<dbReference type="SUPFAM" id="SSF54631">
    <property type="entry name" value="CBS-domain pair"/>
    <property type="match status" value="1"/>
</dbReference>
<gene>
    <name evidence="2" type="ORF">ACFS5M_00765</name>
</gene>
<dbReference type="EMBL" id="JBHUOV010000001">
    <property type="protein sequence ID" value="MFD2822179.1"/>
    <property type="molecule type" value="Genomic_DNA"/>
</dbReference>
<evidence type="ECO:0000313" key="2">
    <source>
        <dbReference type="EMBL" id="MFD2822179.1"/>
    </source>
</evidence>
<dbReference type="InterPro" id="IPR046342">
    <property type="entry name" value="CBS_dom_sf"/>
</dbReference>
<dbReference type="Gene3D" id="3.10.580.10">
    <property type="entry name" value="CBS-domain"/>
    <property type="match status" value="1"/>
</dbReference>